<dbReference type="Pfam" id="PF00155">
    <property type="entry name" value="Aminotran_1_2"/>
    <property type="match status" value="1"/>
</dbReference>
<dbReference type="InterPro" id="IPR015422">
    <property type="entry name" value="PyrdxlP-dep_Trfase_small"/>
</dbReference>
<comment type="cofactor">
    <cofactor evidence="1">
        <name>pyridoxal 5'-phosphate</name>
        <dbReference type="ChEBI" id="CHEBI:597326"/>
    </cofactor>
</comment>
<dbReference type="EMBL" id="CP059251">
    <property type="protein sequence ID" value="QLL33879.1"/>
    <property type="molecule type" value="Genomic_DNA"/>
</dbReference>
<feature type="domain" description="Aminotransferase class I/classII large" evidence="6">
    <location>
        <begin position="87"/>
        <end position="469"/>
    </location>
</feature>
<dbReference type="Proteomes" id="UP000515788">
    <property type="component" value="Chromosome 6"/>
</dbReference>
<dbReference type="AlphaFoldDB" id="A0A7G3ZK43"/>
<keyword evidence="3" id="KW-0032">Aminotransferase</keyword>
<accession>A0A7G3ZK43</accession>
<dbReference type="InterPro" id="IPR015421">
    <property type="entry name" value="PyrdxlP-dep_Trfase_major"/>
</dbReference>
<gene>
    <name evidence="7" type="ORF">HG536_0F02040</name>
</gene>
<keyword evidence="4" id="KW-0808">Transferase</keyword>
<dbReference type="Gene3D" id="3.90.1150.10">
    <property type="entry name" value="Aspartate Aminotransferase, domain 1"/>
    <property type="match status" value="1"/>
</dbReference>
<dbReference type="FunFam" id="3.40.640.10:FF:000024">
    <property type="entry name" value="Kynurenine--oxoglutarate transaminase 3"/>
    <property type="match status" value="1"/>
</dbReference>
<dbReference type="GO" id="GO:0005739">
    <property type="term" value="C:mitochondrion"/>
    <property type="evidence" value="ECO:0007669"/>
    <property type="project" value="TreeGrafter"/>
</dbReference>
<dbReference type="GO" id="GO:0016212">
    <property type="term" value="F:kynurenine-oxoglutarate transaminase activity"/>
    <property type="evidence" value="ECO:0007669"/>
    <property type="project" value="TreeGrafter"/>
</dbReference>
<name>A0A7G3ZK43_9SACH</name>
<reference evidence="7 8" key="1">
    <citation type="submission" date="2020-06" db="EMBL/GenBank/DDBJ databases">
        <title>The yeast mating-type switching endonuclease HO is a domesticated member of an unorthodox homing genetic element family.</title>
        <authorList>
            <person name="Coughlan A.Y."/>
            <person name="Lombardi L."/>
            <person name="Braun-Galleani S."/>
            <person name="Martos A.R."/>
            <person name="Galeote V."/>
            <person name="Bigey F."/>
            <person name="Dequin S."/>
            <person name="Byrne K.P."/>
            <person name="Wolfe K.H."/>
        </authorList>
    </citation>
    <scope>NUCLEOTIDE SEQUENCE [LARGE SCALE GENOMIC DNA]</scope>
    <source>
        <strain evidence="7 8">CBS764</strain>
    </source>
</reference>
<sequence>MRTWSLSFEDCNELDDRIYKLRVVNCIASTGRCMSGKVAKTLATMTVTRPRIVPNKYFTSHVAKDVWSLTNEAAAAAANNANNSGRELINLGQGFFSYSPPKFAISEAQKAVDIPLVNQYSPTRGRPSLIQSLIKLYSPFYNTQLKPENVTVTTGANEGILASLMGIINPGDEVIVFEPFFDQYIPNIELLGGKVVYVPINPPKGIDERVVKGTEWTIDYEQFANSITGKTKAVIINTPHNPIGKVFTREELTTIGNICVKNNVVIISDEVYEHLYFTDSFSRIATLSPEIGQLTLSVGSAGKSFAATGWRIGWVVSLNPELLSYVAKAHTRICFSSPSPLQEAVANSINDALEINYFEQMRQEYTRKYEIFTSVFDELGLPYTVPEGTYFILVDFSKVKIPEDYPYPEELSDKAKDFRISHWLINELGVVAIPPTEFYIKEHEKAAENLLRFAVCKDDQYLEKAVERLRLLKKFL</sequence>
<evidence type="ECO:0000313" key="7">
    <source>
        <dbReference type="EMBL" id="QLL33879.1"/>
    </source>
</evidence>
<evidence type="ECO:0000313" key="8">
    <source>
        <dbReference type="Proteomes" id="UP000515788"/>
    </source>
</evidence>
<evidence type="ECO:0000256" key="3">
    <source>
        <dbReference type="ARBA" id="ARBA00022576"/>
    </source>
</evidence>
<dbReference type="KEGG" id="tgb:HG536_0F02040"/>
<dbReference type="CDD" id="cd00609">
    <property type="entry name" value="AAT_like"/>
    <property type="match status" value="1"/>
</dbReference>
<evidence type="ECO:0000259" key="6">
    <source>
        <dbReference type="Pfam" id="PF00155"/>
    </source>
</evidence>
<evidence type="ECO:0000256" key="2">
    <source>
        <dbReference type="ARBA" id="ARBA00007441"/>
    </source>
</evidence>
<dbReference type="OrthoDB" id="2414662at2759"/>
<comment type="similarity">
    <text evidence="2">Belongs to the class-I pyridoxal-phosphate-dependent aminotransferase family.</text>
</comment>
<dbReference type="PROSITE" id="PS00105">
    <property type="entry name" value="AA_TRANSFER_CLASS_1"/>
    <property type="match status" value="1"/>
</dbReference>
<protein>
    <recommendedName>
        <fullName evidence="6">Aminotransferase class I/classII large domain-containing protein</fullName>
    </recommendedName>
</protein>
<dbReference type="InterPro" id="IPR051326">
    <property type="entry name" value="Kynurenine-oxoglutarate_AT"/>
</dbReference>
<dbReference type="InterPro" id="IPR015424">
    <property type="entry name" value="PyrdxlP-dep_Trfase"/>
</dbReference>
<dbReference type="SUPFAM" id="SSF53383">
    <property type="entry name" value="PLP-dependent transferases"/>
    <property type="match status" value="1"/>
</dbReference>
<keyword evidence="5" id="KW-0663">Pyridoxal phosphate</keyword>
<dbReference type="InterPro" id="IPR004839">
    <property type="entry name" value="Aminotransferase_I/II_large"/>
</dbReference>
<dbReference type="PANTHER" id="PTHR43807">
    <property type="entry name" value="FI04487P"/>
    <property type="match status" value="1"/>
</dbReference>
<keyword evidence="8" id="KW-1185">Reference proteome</keyword>
<evidence type="ECO:0000256" key="1">
    <source>
        <dbReference type="ARBA" id="ARBA00001933"/>
    </source>
</evidence>
<dbReference type="PANTHER" id="PTHR43807:SF20">
    <property type="entry name" value="FI04487P"/>
    <property type="match status" value="1"/>
</dbReference>
<dbReference type="InterPro" id="IPR004838">
    <property type="entry name" value="NHTrfase_class1_PyrdxlP-BS"/>
</dbReference>
<proteinExistence type="inferred from homology"/>
<dbReference type="Gene3D" id="3.40.640.10">
    <property type="entry name" value="Type I PLP-dependent aspartate aminotransferase-like (Major domain)"/>
    <property type="match status" value="1"/>
</dbReference>
<dbReference type="GeneID" id="59327094"/>
<evidence type="ECO:0000256" key="5">
    <source>
        <dbReference type="ARBA" id="ARBA00022898"/>
    </source>
</evidence>
<evidence type="ECO:0000256" key="4">
    <source>
        <dbReference type="ARBA" id="ARBA00022679"/>
    </source>
</evidence>
<dbReference type="GO" id="GO:0030170">
    <property type="term" value="F:pyridoxal phosphate binding"/>
    <property type="evidence" value="ECO:0007669"/>
    <property type="project" value="InterPro"/>
</dbReference>
<organism evidence="7 8">
    <name type="scientific">Torulaspora globosa</name>
    <dbReference type="NCBI Taxonomy" id="48254"/>
    <lineage>
        <taxon>Eukaryota</taxon>
        <taxon>Fungi</taxon>
        <taxon>Dikarya</taxon>
        <taxon>Ascomycota</taxon>
        <taxon>Saccharomycotina</taxon>
        <taxon>Saccharomycetes</taxon>
        <taxon>Saccharomycetales</taxon>
        <taxon>Saccharomycetaceae</taxon>
        <taxon>Torulaspora</taxon>
    </lineage>
</organism>
<dbReference type="RefSeq" id="XP_037140553.1">
    <property type="nucleotide sequence ID" value="XM_037284657.1"/>
</dbReference>